<evidence type="ECO:0000256" key="5">
    <source>
        <dbReference type="ARBA" id="ARBA00022685"/>
    </source>
</evidence>
<dbReference type="InterPro" id="IPR055356">
    <property type="entry name" value="ZP-N"/>
</dbReference>
<comment type="subcellular location">
    <subcellularLocation>
        <location evidence="1">Cell membrane</location>
        <topology evidence="1">Single-pass type I membrane protein</topology>
    </subcellularLocation>
    <subcellularLocation>
        <location evidence="12">Zona pellucida</location>
    </subcellularLocation>
</comment>
<dbReference type="GO" id="GO:0007339">
    <property type="term" value="P:binding of sperm to zona pellucida"/>
    <property type="evidence" value="ECO:0007669"/>
    <property type="project" value="TreeGrafter"/>
</dbReference>
<dbReference type="GO" id="GO:0035805">
    <property type="term" value="C:egg coat"/>
    <property type="evidence" value="ECO:0007669"/>
    <property type="project" value="UniProtKB-SubCell"/>
</dbReference>
<dbReference type="Ensembl" id="ENSSMAT00000057125.1">
    <property type="protein sequence ID" value="ENSSMAP00000065024.1"/>
    <property type="gene ID" value="ENSSMAG00000004548.2"/>
</dbReference>
<keyword evidence="10" id="KW-0325">Glycoprotein</keyword>
<keyword evidence="6" id="KW-0812">Transmembrane</keyword>
<evidence type="ECO:0000256" key="13">
    <source>
        <dbReference type="PROSITE-ProRule" id="PRU00779"/>
    </source>
</evidence>
<protein>
    <recommendedName>
        <fullName evidence="18">Zona pellucida sperm-binding protein 4-like</fullName>
    </recommendedName>
</protein>
<dbReference type="InterPro" id="IPR044913">
    <property type="entry name" value="P_trefoil_dom_sf"/>
</dbReference>
<reference evidence="16" key="1">
    <citation type="submission" date="2023-05" db="EMBL/GenBank/DDBJ databases">
        <title>High-quality long-read genome of Scophthalmus maximus.</title>
        <authorList>
            <person name="Lien S."/>
            <person name="Martinez P."/>
        </authorList>
    </citation>
    <scope>NUCLEOTIDE SEQUENCE [LARGE SCALE GENOMIC DNA]</scope>
</reference>
<evidence type="ECO:0000256" key="4">
    <source>
        <dbReference type="ARBA" id="ARBA00022530"/>
    </source>
</evidence>
<proteinExistence type="predicted"/>
<dbReference type="GO" id="GO:0035804">
    <property type="term" value="F:structural constituent of egg coat"/>
    <property type="evidence" value="ECO:0007669"/>
    <property type="project" value="TreeGrafter"/>
</dbReference>
<dbReference type="GeneTree" id="ENSGT00940000161324"/>
<organism evidence="16 17">
    <name type="scientific">Scophthalmus maximus</name>
    <name type="common">Turbot</name>
    <name type="synonym">Psetta maxima</name>
    <dbReference type="NCBI Taxonomy" id="52904"/>
    <lineage>
        <taxon>Eukaryota</taxon>
        <taxon>Metazoa</taxon>
        <taxon>Chordata</taxon>
        <taxon>Craniata</taxon>
        <taxon>Vertebrata</taxon>
        <taxon>Euteleostomi</taxon>
        <taxon>Actinopterygii</taxon>
        <taxon>Neopterygii</taxon>
        <taxon>Teleostei</taxon>
        <taxon>Neoteleostei</taxon>
        <taxon>Acanthomorphata</taxon>
        <taxon>Carangaria</taxon>
        <taxon>Pleuronectiformes</taxon>
        <taxon>Pleuronectoidei</taxon>
        <taxon>Scophthalmidae</taxon>
        <taxon>Scophthalmus</taxon>
    </lineage>
</organism>
<dbReference type="InterPro" id="IPR055355">
    <property type="entry name" value="ZP-C"/>
</dbReference>
<evidence type="ECO:0000256" key="1">
    <source>
        <dbReference type="ARBA" id="ARBA00004251"/>
    </source>
</evidence>
<sequence length="366" mass="40523">SLQKEIEMCTICVCVCGFINVHVVTASHPQGYKVVIPLQVQLTGEDQWFSVNISCPLIKRSREETPSNPTPLRVGCGHRTISSDACDKLGCCYDGHDFTCYYRLNGKSAISCSVDGHFVFSVKATDTDPPITTSSLIVKDQPQCFPEVTTPDTAVFKIGVTDCGAKKKVLLLQNKTFVLVSVGVFSLQVQCEYAAADLKRAADLRSLYAVTNPPPVVALGTIRVQMRIATGNTIERRELFNYAWLPLTLPLREAAYVEVSIAQPSPDPTLSLRVQDCFAYPGSRHSVWMLLYDGCPNPLDNMRSSVPVDKQGKTTSHSQVRRFDVKTFAFLDPHTGHPSGEEVRFHYCRKRPGCVSLNFVLYMTAC</sequence>
<keyword evidence="11" id="KW-0278">Fertilization</keyword>
<keyword evidence="3" id="KW-0964">Secreted</keyword>
<dbReference type="Pfam" id="PF00088">
    <property type="entry name" value="Trefoil"/>
    <property type="match status" value="1"/>
</dbReference>
<evidence type="ECO:0000256" key="6">
    <source>
        <dbReference type="ARBA" id="ARBA00022692"/>
    </source>
</evidence>
<keyword evidence="2" id="KW-1003">Cell membrane</keyword>
<gene>
    <name evidence="16" type="primary">LOC118289374</name>
</gene>
<keyword evidence="8" id="KW-0472">Membrane</keyword>
<dbReference type="PANTHER" id="PTHR23343:SF117">
    <property type="entry name" value="ZONA PELLUCIDA SPERM-BINDING PROTEIN 4-LIKE ISOFORM X1"/>
    <property type="match status" value="1"/>
</dbReference>
<dbReference type="SUPFAM" id="SSF57492">
    <property type="entry name" value="Trefoil"/>
    <property type="match status" value="1"/>
</dbReference>
<evidence type="ECO:0008006" key="18">
    <source>
        <dbReference type="Google" id="ProtNLM"/>
    </source>
</evidence>
<dbReference type="GO" id="GO:0005886">
    <property type="term" value="C:plasma membrane"/>
    <property type="evidence" value="ECO:0007669"/>
    <property type="project" value="UniProtKB-SubCell"/>
</dbReference>
<dbReference type="InterPro" id="IPR001507">
    <property type="entry name" value="ZP_dom"/>
</dbReference>
<evidence type="ECO:0000259" key="14">
    <source>
        <dbReference type="PROSITE" id="PS51034"/>
    </source>
</evidence>
<dbReference type="InterPro" id="IPR042235">
    <property type="entry name" value="ZP-C_dom"/>
</dbReference>
<dbReference type="SMART" id="SM00241">
    <property type="entry name" value="ZP"/>
    <property type="match status" value="1"/>
</dbReference>
<dbReference type="GO" id="GO:0060468">
    <property type="term" value="P:prevention of polyspermy"/>
    <property type="evidence" value="ECO:0007669"/>
    <property type="project" value="TreeGrafter"/>
</dbReference>
<accession>A0A8D3DZR5</accession>
<dbReference type="Pfam" id="PF23344">
    <property type="entry name" value="ZP-N"/>
    <property type="match status" value="1"/>
</dbReference>
<evidence type="ECO:0000256" key="11">
    <source>
        <dbReference type="ARBA" id="ARBA00023279"/>
    </source>
</evidence>
<dbReference type="InterPro" id="IPR000519">
    <property type="entry name" value="P_trefoil_dom"/>
</dbReference>
<dbReference type="GO" id="GO:0032190">
    <property type="term" value="F:acrosin binding"/>
    <property type="evidence" value="ECO:0007669"/>
    <property type="project" value="TreeGrafter"/>
</dbReference>
<evidence type="ECO:0000313" key="16">
    <source>
        <dbReference type="Ensembl" id="ENSSMAP00000065024.1"/>
    </source>
</evidence>
<dbReference type="InterPro" id="IPR051148">
    <property type="entry name" value="Zona_Pellucida_Domain_gp"/>
</dbReference>
<dbReference type="AlphaFoldDB" id="A0A8D3DZR5"/>
<feature type="domain" description="ZP" evidence="14">
    <location>
        <begin position="111"/>
        <end position="366"/>
    </location>
</feature>
<dbReference type="PANTHER" id="PTHR23343">
    <property type="entry name" value="ZONA PELLUCIDA SPERM-BINDING PROTEIN"/>
    <property type="match status" value="1"/>
</dbReference>
<keyword evidence="7" id="KW-1133">Transmembrane helix</keyword>
<dbReference type="CDD" id="cd00111">
    <property type="entry name" value="Trefoil"/>
    <property type="match status" value="1"/>
</dbReference>
<keyword evidence="5" id="KW-0165">Cleavage on pair of basic residues</keyword>
<feature type="disulfide bond" evidence="13">
    <location>
        <begin position="76"/>
        <end position="91"/>
    </location>
</feature>
<evidence type="ECO:0000259" key="15">
    <source>
        <dbReference type="PROSITE" id="PS51448"/>
    </source>
</evidence>
<dbReference type="Pfam" id="PF00100">
    <property type="entry name" value="Zona_pellucida"/>
    <property type="match status" value="1"/>
</dbReference>
<evidence type="ECO:0000256" key="3">
    <source>
        <dbReference type="ARBA" id="ARBA00022525"/>
    </source>
</evidence>
<evidence type="ECO:0000256" key="9">
    <source>
        <dbReference type="ARBA" id="ARBA00023157"/>
    </source>
</evidence>
<feature type="domain" description="P-type" evidence="15">
    <location>
        <begin position="64"/>
        <end position="104"/>
    </location>
</feature>
<evidence type="ECO:0000256" key="8">
    <source>
        <dbReference type="ARBA" id="ARBA00023136"/>
    </source>
</evidence>
<keyword evidence="4" id="KW-0272">Extracellular matrix</keyword>
<evidence type="ECO:0000313" key="17">
    <source>
        <dbReference type="Proteomes" id="UP000694558"/>
    </source>
</evidence>
<evidence type="ECO:0000256" key="2">
    <source>
        <dbReference type="ARBA" id="ARBA00022475"/>
    </source>
</evidence>
<evidence type="ECO:0000256" key="10">
    <source>
        <dbReference type="ARBA" id="ARBA00023180"/>
    </source>
</evidence>
<comment type="caution">
    <text evidence="13">Lacks conserved residue(s) required for the propagation of feature annotation.</text>
</comment>
<evidence type="ECO:0000256" key="12">
    <source>
        <dbReference type="ARBA" id="ARBA00024183"/>
    </source>
</evidence>
<dbReference type="Gene3D" id="2.60.40.4100">
    <property type="entry name" value="Zona pellucida, ZP-C domain"/>
    <property type="match status" value="1"/>
</dbReference>
<dbReference type="PROSITE" id="PS51448">
    <property type="entry name" value="P_TREFOIL_2"/>
    <property type="match status" value="1"/>
</dbReference>
<keyword evidence="9 13" id="KW-1015">Disulfide bond</keyword>
<name>A0A8D3DZR5_SCOMX</name>
<evidence type="ECO:0000256" key="7">
    <source>
        <dbReference type="ARBA" id="ARBA00022989"/>
    </source>
</evidence>
<dbReference type="PROSITE" id="PS51034">
    <property type="entry name" value="ZP_2"/>
    <property type="match status" value="1"/>
</dbReference>
<dbReference type="Proteomes" id="UP000694558">
    <property type="component" value="Chromosome 19"/>
</dbReference>
<reference evidence="16" key="2">
    <citation type="submission" date="2025-08" db="UniProtKB">
        <authorList>
            <consortium name="Ensembl"/>
        </authorList>
    </citation>
    <scope>IDENTIFICATION</scope>
</reference>